<dbReference type="PANTHER" id="PTHR43792:SF1">
    <property type="entry name" value="N-ACETYLTRANSFERASE DOMAIN-CONTAINING PROTEIN"/>
    <property type="match status" value="1"/>
</dbReference>
<dbReference type="SUPFAM" id="SSF55729">
    <property type="entry name" value="Acyl-CoA N-acyltransferases (Nat)"/>
    <property type="match status" value="1"/>
</dbReference>
<dbReference type="RefSeq" id="WP_146464665.1">
    <property type="nucleotide sequence ID" value="NZ_VOGW01000051.1"/>
</dbReference>
<gene>
    <name evidence="2" type="ORF">FRZ03_09125</name>
</gene>
<dbReference type="Proteomes" id="UP000320481">
    <property type="component" value="Unassembled WGS sequence"/>
</dbReference>
<proteinExistence type="predicted"/>
<dbReference type="PROSITE" id="PS51186">
    <property type="entry name" value="GNAT"/>
    <property type="match status" value="1"/>
</dbReference>
<evidence type="ECO:0000259" key="1">
    <source>
        <dbReference type="PROSITE" id="PS51186"/>
    </source>
</evidence>
<evidence type="ECO:0000313" key="3">
    <source>
        <dbReference type="Proteomes" id="UP000320481"/>
    </source>
</evidence>
<organism evidence="2 3">
    <name type="scientific">Streptomyces misionensis</name>
    <dbReference type="NCBI Taxonomy" id="67331"/>
    <lineage>
        <taxon>Bacteria</taxon>
        <taxon>Bacillati</taxon>
        <taxon>Actinomycetota</taxon>
        <taxon>Actinomycetes</taxon>
        <taxon>Kitasatosporales</taxon>
        <taxon>Streptomycetaceae</taxon>
        <taxon>Streptomyces</taxon>
    </lineage>
</organism>
<dbReference type="GO" id="GO:0016747">
    <property type="term" value="F:acyltransferase activity, transferring groups other than amino-acyl groups"/>
    <property type="evidence" value="ECO:0007669"/>
    <property type="project" value="InterPro"/>
</dbReference>
<dbReference type="InterPro" id="IPR051531">
    <property type="entry name" value="N-acetyltransferase"/>
</dbReference>
<reference evidence="2" key="1">
    <citation type="journal article" date="2019" name="Microbiol. Resour. Announc.">
        <title>Draft Genomic Sequences of Streptomyces misionensis and Streptomyces albidoflavus, bacteria applied for phytopathogen biocontrol.</title>
        <authorList>
            <person name="Pylro V."/>
            <person name="Dias A."/>
            <person name="Andreote F."/>
            <person name="Varani A."/>
            <person name="Andreote C."/>
            <person name="Bernardo E."/>
            <person name="Martins T."/>
        </authorList>
    </citation>
    <scope>NUCLEOTIDE SEQUENCE [LARGE SCALE GENOMIC DNA]</scope>
    <source>
        <strain evidence="2">66</strain>
    </source>
</reference>
<dbReference type="AlphaFoldDB" id="A0A5C6JWJ0"/>
<keyword evidence="3" id="KW-1185">Reference proteome</keyword>
<dbReference type="InterPro" id="IPR000182">
    <property type="entry name" value="GNAT_dom"/>
</dbReference>
<feature type="domain" description="N-acetyltransferase" evidence="1">
    <location>
        <begin position="19"/>
        <end position="181"/>
    </location>
</feature>
<sequence length="182" mass="19913">MTEPRPLAWPPAPIRTGRLVLRESEDRDRAAIIELFASPEVGTYVGGARPRDELERTVPEVPGRRPGFFVVELDGATIGMVTLDRRDADGPGHVRVDVGRTELGYMFLPEAWGHGYAAEACAAALDWFADALPGEPVVLTAQTANVRSMRVAEKLGFTEVERFEEYGAEQWFGVRSALTASG</sequence>
<dbReference type="PANTHER" id="PTHR43792">
    <property type="entry name" value="GNAT FAMILY, PUTATIVE (AFU_ORTHOLOGUE AFUA_3G00765)-RELATED-RELATED"/>
    <property type="match status" value="1"/>
</dbReference>
<accession>A0A5C6JWJ0</accession>
<keyword evidence="2" id="KW-0808">Transferase</keyword>
<name>A0A5C6JWJ0_9ACTN</name>
<dbReference type="Gene3D" id="3.40.630.30">
    <property type="match status" value="1"/>
</dbReference>
<comment type="caution">
    <text evidence="2">The sequence shown here is derived from an EMBL/GenBank/DDBJ whole genome shotgun (WGS) entry which is preliminary data.</text>
</comment>
<dbReference type="EMBL" id="VOGW01000051">
    <property type="protein sequence ID" value="TWV53655.1"/>
    <property type="molecule type" value="Genomic_DNA"/>
</dbReference>
<dbReference type="InterPro" id="IPR016181">
    <property type="entry name" value="Acyl_CoA_acyltransferase"/>
</dbReference>
<dbReference type="Pfam" id="PF13302">
    <property type="entry name" value="Acetyltransf_3"/>
    <property type="match status" value="1"/>
</dbReference>
<protein>
    <submittedName>
        <fullName evidence="2">GNAT family N-acetyltransferase</fullName>
    </submittedName>
</protein>
<evidence type="ECO:0000313" key="2">
    <source>
        <dbReference type="EMBL" id="TWV53655.1"/>
    </source>
</evidence>